<evidence type="ECO:0000313" key="2">
    <source>
        <dbReference type="EMBL" id="MFC4354743.1"/>
    </source>
</evidence>
<accession>A0ABV8UTT9</accession>
<keyword evidence="2" id="KW-0378">Hydrolase</keyword>
<dbReference type="GO" id="GO:0016787">
    <property type="term" value="F:hydrolase activity"/>
    <property type="evidence" value="ECO:0007669"/>
    <property type="project" value="UniProtKB-KW"/>
</dbReference>
<dbReference type="Pfam" id="PF13354">
    <property type="entry name" value="Beta-lactamase2"/>
    <property type="match status" value="1"/>
</dbReference>
<dbReference type="Proteomes" id="UP001595733">
    <property type="component" value="Unassembled WGS sequence"/>
</dbReference>
<dbReference type="PANTHER" id="PTHR35333:SF3">
    <property type="entry name" value="BETA-LACTAMASE-TYPE TRANSPEPTIDASE FOLD CONTAINING PROTEIN"/>
    <property type="match status" value="1"/>
</dbReference>
<dbReference type="InterPro" id="IPR012338">
    <property type="entry name" value="Beta-lactam/transpept-like"/>
</dbReference>
<dbReference type="InterPro" id="IPR045155">
    <property type="entry name" value="Beta-lactam_cat"/>
</dbReference>
<sequence>MLNLQRKLEATLENIPGTFGVAIKNLETGESAFINGDSQFQLASTFKIPILVTLFRDVEEGKLSLSDRIEICEESYVPGSGILQEIDHGLKVTIKDLATLMIILSDNVATDAILKLVSIERVSTYMKELGLNELYINQSCWDLITTSLGMDAKTYSAEAAHTLRTTDFTPESFDTDSFVFHPNKRSNESSPVEMNRLLEMIAKKELLSEASSNGILEILFKQQHRNRIPHHLPYGTKVASKTGTIRDVVNDVGIVYLPDGKGAYTISVFSKNNVTMEEGEKTIAQIAKIAYDHFTAV</sequence>
<dbReference type="InterPro" id="IPR000871">
    <property type="entry name" value="Beta-lactam_class-A"/>
</dbReference>
<name>A0ABV8UTT9_9BACL</name>
<comment type="caution">
    <text evidence="2">The sequence shown here is derived from an EMBL/GenBank/DDBJ whole genome shotgun (WGS) entry which is preliminary data.</text>
</comment>
<proteinExistence type="predicted"/>
<reference evidence="3" key="1">
    <citation type="journal article" date="2019" name="Int. J. Syst. Evol. Microbiol.">
        <title>The Global Catalogue of Microorganisms (GCM) 10K type strain sequencing project: providing services to taxonomists for standard genome sequencing and annotation.</title>
        <authorList>
            <consortium name="The Broad Institute Genomics Platform"/>
            <consortium name="The Broad Institute Genome Sequencing Center for Infectious Disease"/>
            <person name="Wu L."/>
            <person name="Ma J."/>
        </authorList>
    </citation>
    <scope>NUCLEOTIDE SEQUENCE [LARGE SCALE GENOMIC DNA]</scope>
    <source>
        <strain evidence="3">CCUG 50353</strain>
    </source>
</reference>
<dbReference type="Gene3D" id="3.40.710.10">
    <property type="entry name" value="DD-peptidase/beta-lactamase superfamily"/>
    <property type="match status" value="1"/>
</dbReference>
<feature type="domain" description="Beta-lactamase class A catalytic" evidence="1">
    <location>
        <begin position="20"/>
        <end position="269"/>
    </location>
</feature>
<protein>
    <submittedName>
        <fullName evidence="2">Serine hydrolase</fullName>
    </submittedName>
</protein>
<evidence type="ECO:0000259" key="1">
    <source>
        <dbReference type="Pfam" id="PF13354"/>
    </source>
</evidence>
<dbReference type="RefSeq" id="WP_378141023.1">
    <property type="nucleotide sequence ID" value="NZ_JBHSEF010000016.1"/>
</dbReference>
<dbReference type="EMBL" id="JBHSEF010000016">
    <property type="protein sequence ID" value="MFC4354743.1"/>
    <property type="molecule type" value="Genomic_DNA"/>
</dbReference>
<gene>
    <name evidence="2" type="ORF">ACFO0S_06675</name>
</gene>
<dbReference type="SUPFAM" id="SSF56601">
    <property type="entry name" value="beta-lactamase/transpeptidase-like"/>
    <property type="match status" value="1"/>
</dbReference>
<dbReference type="PANTHER" id="PTHR35333">
    <property type="entry name" value="BETA-LACTAMASE"/>
    <property type="match status" value="1"/>
</dbReference>
<evidence type="ECO:0000313" key="3">
    <source>
        <dbReference type="Proteomes" id="UP001595733"/>
    </source>
</evidence>
<organism evidence="2 3">
    <name type="scientific">Chryseomicrobium palamuruense</name>
    <dbReference type="NCBI Taxonomy" id="682973"/>
    <lineage>
        <taxon>Bacteria</taxon>
        <taxon>Bacillati</taxon>
        <taxon>Bacillota</taxon>
        <taxon>Bacilli</taxon>
        <taxon>Bacillales</taxon>
        <taxon>Caryophanaceae</taxon>
        <taxon>Chryseomicrobium</taxon>
    </lineage>
</organism>
<keyword evidence="3" id="KW-1185">Reference proteome</keyword>